<name>A0ABQ1BFH3_9EURO</name>
<dbReference type="Proteomes" id="UP000465266">
    <property type="component" value="Unassembled WGS sequence"/>
</dbReference>
<evidence type="ECO:0000313" key="1">
    <source>
        <dbReference type="EMBL" id="GFG01380.1"/>
    </source>
</evidence>
<proteinExistence type="predicted"/>
<gene>
    <name evidence="1" type="ORF">IFM53868_10997</name>
</gene>
<keyword evidence="2" id="KW-1185">Reference proteome</keyword>
<reference evidence="1 2" key="1">
    <citation type="submission" date="2020-01" db="EMBL/GenBank/DDBJ databases">
        <title>Draft genome sequence of Aspergillus udagawae IFM 53868.</title>
        <authorList>
            <person name="Takahashi H."/>
            <person name="Yaguchi T."/>
        </authorList>
    </citation>
    <scope>NUCLEOTIDE SEQUENCE [LARGE SCALE GENOMIC DNA]</scope>
    <source>
        <strain evidence="1 2">IFM 53868</strain>
    </source>
</reference>
<organism evidence="1 2">
    <name type="scientific">Aspergillus udagawae</name>
    <dbReference type="NCBI Taxonomy" id="91492"/>
    <lineage>
        <taxon>Eukaryota</taxon>
        <taxon>Fungi</taxon>
        <taxon>Dikarya</taxon>
        <taxon>Ascomycota</taxon>
        <taxon>Pezizomycotina</taxon>
        <taxon>Eurotiomycetes</taxon>
        <taxon>Eurotiomycetidae</taxon>
        <taxon>Eurotiales</taxon>
        <taxon>Aspergillaceae</taxon>
        <taxon>Aspergillus</taxon>
        <taxon>Aspergillus subgen. Fumigati</taxon>
    </lineage>
</organism>
<dbReference type="EMBL" id="BLKG01000344">
    <property type="protein sequence ID" value="GFG01380.1"/>
    <property type="molecule type" value="Genomic_DNA"/>
</dbReference>
<protein>
    <submittedName>
        <fullName evidence="1">Uncharacterized protein</fullName>
    </submittedName>
</protein>
<accession>A0ABQ1BFH3</accession>
<comment type="caution">
    <text evidence="1">The sequence shown here is derived from an EMBL/GenBank/DDBJ whole genome shotgun (WGS) entry which is preliminary data.</text>
</comment>
<evidence type="ECO:0000313" key="2">
    <source>
        <dbReference type="Proteomes" id="UP000465266"/>
    </source>
</evidence>
<sequence>MDEKKYYFLAPGLDFTVDSITLGSIIVDPLEPHVTLFTPQLGDIDPNNIIESEKSDATETIIEISNIKAGLFAQFLEIMHIGLDANMKVGKVKTKFYSFKKLQTKWFAPSEPLLDKATQSDRVQEYLKMFQFEKPVYMVTGVKIAKGANVIIVNQHGRGFRAALGIDMTPSGVPITLGPKAEGEDQKMQHTTFKDSSPIAFAFRLKEIRFVPQITAREQITARDLTEGALFAANAKKENTRVRSLKDEFTEDMLEDLGLEAHKATDEGDDESECFTILPREFPS</sequence>